<evidence type="ECO:0000259" key="1">
    <source>
        <dbReference type="PROSITE" id="PS50404"/>
    </source>
</evidence>
<feature type="domain" description="GST C-terminal" evidence="2">
    <location>
        <begin position="79"/>
        <end position="196"/>
    </location>
</feature>
<dbReference type="InterPro" id="IPR010987">
    <property type="entry name" value="Glutathione-S-Trfase_C-like"/>
</dbReference>
<dbReference type="InterPro" id="IPR036249">
    <property type="entry name" value="Thioredoxin-like_sf"/>
</dbReference>
<sequence length="196" mass="21806">MYKVYGAVASRAFRVLWMLEELGQRYELHEIKPHSAEALALNASGKIPILADGDAVLTDSVAIITYLADKHGRFTYPAGSVERAHQDALSHTILDEFDAVLWTAARHRAVLPEDMRVPGVTDSLKWEFERNLARLGNRFAGPFLQGDQMTIADILCVHCLGWAKSAGFPLEDETMNAYFKALRGREAYGRTLALVS</sequence>
<dbReference type="SFLD" id="SFLDS00019">
    <property type="entry name" value="Glutathione_Transferase_(cytos"/>
    <property type="match status" value="1"/>
</dbReference>
<dbReference type="Gene3D" id="3.40.30.10">
    <property type="entry name" value="Glutaredoxin"/>
    <property type="match status" value="1"/>
</dbReference>
<dbReference type="SUPFAM" id="SSF47616">
    <property type="entry name" value="GST C-terminal domain-like"/>
    <property type="match status" value="1"/>
</dbReference>
<name>A0ABT7EZA6_9RHOB</name>
<evidence type="ECO:0000313" key="4">
    <source>
        <dbReference type="Proteomes" id="UP001243757"/>
    </source>
</evidence>
<dbReference type="RefSeq" id="WP_284480490.1">
    <property type="nucleotide sequence ID" value="NZ_JASNJD010000005.1"/>
</dbReference>
<proteinExistence type="predicted"/>
<dbReference type="PANTHER" id="PTHR44051:SF8">
    <property type="entry name" value="GLUTATHIONE S-TRANSFERASE GSTA"/>
    <property type="match status" value="1"/>
</dbReference>
<dbReference type="Gene3D" id="1.20.1050.10">
    <property type="match status" value="1"/>
</dbReference>
<comment type="caution">
    <text evidence="3">The sequence shown here is derived from an EMBL/GenBank/DDBJ whole genome shotgun (WGS) entry which is preliminary data.</text>
</comment>
<organism evidence="3 4">
    <name type="scientific">Pseudodonghicola flavimaris</name>
    <dbReference type="NCBI Taxonomy" id="3050036"/>
    <lineage>
        <taxon>Bacteria</taxon>
        <taxon>Pseudomonadati</taxon>
        <taxon>Pseudomonadota</taxon>
        <taxon>Alphaproteobacteria</taxon>
        <taxon>Rhodobacterales</taxon>
        <taxon>Paracoccaceae</taxon>
        <taxon>Pseudodonghicola</taxon>
    </lineage>
</organism>
<protein>
    <submittedName>
        <fullName evidence="3">Glutathione S-transferase</fullName>
    </submittedName>
</protein>
<dbReference type="Pfam" id="PF13417">
    <property type="entry name" value="GST_N_3"/>
    <property type="match status" value="1"/>
</dbReference>
<keyword evidence="4" id="KW-1185">Reference proteome</keyword>
<evidence type="ECO:0000259" key="2">
    <source>
        <dbReference type="PROSITE" id="PS50405"/>
    </source>
</evidence>
<reference evidence="3 4" key="1">
    <citation type="submission" date="2023-05" db="EMBL/GenBank/DDBJ databases">
        <title>Pseudodonghicola sp. nov.</title>
        <authorList>
            <person name="Huang J."/>
        </authorList>
    </citation>
    <scope>NUCLEOTIDE SEQUENCE [LARGE SCALE GENOMIC DNA]</scope>
    <source>
        <strain evidence="3 4">IC7</strain>
    </source>
</reference>
<dbReference type="InterPro" id="IPR004045">
    <property type="entry name" value="Glutathione_S-Trfase_N"/>
</dbReference>
<dbReference type="PROSITE" id="PS50405">
    <property type="entry name" value="GST_CTER"/>
    <property type="match status" value="1"/>
</dbReference>
<dbReference type="Proteomes" id="UP001243757">
    <property type="component" value="Unassembled WGS sequence"/>
</dbReference>
<dbReference type="SFLD" id="SFLDG00358">
    <property type="entry name" value="Main_(cytGST)"/>
    <property type="match status" value="1"/>
</dbReference>
<dbReference type="PROSITE" id="PS50404">
    <property type="entry name" value="GST_NTER"/>
    <property type="match status" value="1"/>
</dbReference>
<evidence type="ECO:0000313" key="3">
    <source>
        <dbReference type="EMBL" id="MDK3017672.1"/>
    </source>
</evidence>
<dbReference type="SUPFAM" id="SSF52833">
    <property type="entry name" value="Thioredoxin-like"/>
    <property type="match status" value="1"/>
</dbReference>
<dbReference type="PANTHER" id="PTHR44051">
    <property type="entry name" value="GLUTATHIONE S-TRANSFERASE-RELATED"/>
    <property type="match status" value="1"/>
</dbReference>
<dbReference type="InterPro" id="IPR036282">
    <property type="entry name" value="Glutathione-S-Trfase_C_sf"/>
</dbReference>
<feature type="domain" description="GST N-terminal" evidence="1">
    <location>
        <begin position="1"/>
        <end position="75"/>
    </location>
</feature>
<dbReference type="InterPro" id="IPR040079">
    <property type="entry name" value="Glutathione_S-Trfase"/>
</dbReference>
<dbReference type="CDD" id="cd03046">
    <property type="entry name" value="GST_N_GTT1_like"/>
    <property type="match status" value="1"/>
</dbReference>
<gene>
    <name evidence="3" type="ORF">QO033_08290</name>
</gene>
<accession>A0ABT7EZA6</accession>
<dbReference type="EMBL" id="JASNJD010000005">
    <property type="protein sequence ID" value="MDK3017672.1"/>
    <property type="molecule type" value="Genomic_DNA"/>
</dbReference>